<evidence type="ECO:0000313" key="2">
    <source>
        <dbReference type="EMBL" id="QJB68507.1"/>
    </source>
</evidence>
<dbReference type="PANTHER" id="PTHR30212">
    <property type="entry name" value="PROTEIN YIIM"/>
    <property type="match status" value="1"/>
</dbReference>
<dbReference type="Pfam" id="PF03473">
    <property type="entry name" value="MOSC"/>
    <property type="match status" value="1"/>
</dbReference>
<reference evidence="2 3" key="1">
    <citation type="submission" date="2020-04" db="EMBL/GenBank/DDBJ databases">
        <title>Genome sequence for Sphingorhabdus sp. strain M1.</title>
        <authorList>
            <person name="Park S.-J."/>
        </authorList>
    </citation>
    <scope>NUCLEOTIDE SEQUENCE [LARGE SCALE GENOMIC DNA]</scope>
    <source>
        <strain evidence="2 3">JK6</strain>
    </source>
</reference>
<dbReference type="SUPFAM" id="SSF50800">
    <property type="entry name" value="PK beta-barrel domain-like"/>
    <property type="match status" value="1"/>
</dbReference>
<dbReference type="Gene3D" id="2.40.33.20">
    <property type="entry name" value="PK beta-barrel domain-like"/>
    <property type="match status" value="1"/>
</dbReference>
<feature type="domain" description="MOSC" evidence="1">
    <location>
        <begin position="29"/>
        <end position="166"/>
    </location>
</feature>
<dbReference type="AlphaFoldDB" id="A0A6H2DK42"/>
<evidence type="ECO:0000259" key="1">
    <source>
        <dbReference type="PROSITE" id="PS51340"/>
    </source>
</evidence>
<dbReference type="PANTHER" id="PTHR30212:SF2">
    <property type="entry name" value="PROTEIN YIIM"/>
    <property type="match status" value="1"/>
</dbReference>
<dbReference type="InterPro" id="IPR011037">
    <property type="entry name" value="Pyrv_Knase-like_insert_dom_sf"/>
</dbReference>
<accession>A0A6H2DK42</accession>
<dbReference type="KEGG" id="phao:HF685_03715"/>
<dbReference type="RefSeq" id="WP_168818350.1">
    <property type="nucleotide sequence ID" value="NZ_CP051217.1"/>
</dbReference>
<gene>
    <name evidence="2" type="ORF">HF685_03715</name>
</gene>
<dbReference type="EMBL" id="CP051217">
    <property type="protein sequence ID" value="QJB68507.1"/>
    <property type="molecule type" value="Genomic_DNA"/>
</dbReference>
<dbReference type="GO" id="GO:0030170">
    <property type="term" value="F:pyridoxal phosphate binding"/>
    <property type="evidence" value="ECO:0007669"/>
    <property type="project" value="InterPro"/>
</dbReference>
<organism evidence="2 3">
    <name type="scientific">Parasphingorhabdus halotolerans</name>
    <dbReference type="NCBI Taxonomy" id="2725558"/>
    <lineage>
        <taxon>Bacteria</taxon>
        <taxon>Pseudomonadati</taxon>
        <taxon>Pseudomonadota</taxon>
        <taxon>Alphaproteobacteria</taxon>
        <taxon>Sphingomonadales</taxon>
        <taxon>Sphingomonadaceae</taxon>
        <taxon>Parasphingorhabdus</taxon>
    </lineage>
</organism>
<dbReference type="InterPro" id="IPR052353">
    <property type="entry name" value="Benzoxazolinone_Detox_Enz"/>
</dbReference>
<proteinExistence type="predicted"/>
<dbReference type="InterPro" id="IPR005302">
    <property type="entry name" value="MoCF_Sase_C"/>
</dbReference>
<keyword evidence="3" id="KW-1185">Reference proteome</keyword>
<name>A0A6H2DK42_9SPHN</name>
<dbReference type="Proteomes" id="UP000501600">
    <property type="component" value="Chromosome"/>
</dbReference>
<protein>
    <submittedName>
        <fullName evidence="2">MOSC domain-containing protein</fullName>
    </submittedName>
</protein>
<dbReference type="GO" id="GO:0003824">
    <property type="term" value="F:catalytic activity"/>
    <property type="evidence" value="ECO:0007669"/>
    <property type="project" value="InterPro"/>
</dbReference>
<dbReference type="PROSITE" id="PS51340">
    <property type="entry name" value="MOSC"/>
    <property type="match status" value="1"/>
</dbReference>
<sequence length="215" mass="24428">MIETIIDTLLIGKPQVFTDDGQLSAIVKTPIFDDIWLGEFGFEGNEVADMLHHGGRDKAIHLYPIEHYDFWQEKYPDVDALNQPGAFGENISCANMTEDKLCLGDIFRIGDALIQCSHARQPCWKLDHRFGKPDVLKTVLKTTKSGSYFRVLEPGKVQAGDSISQEHRPFPKWPLDEVFRLIIGGAHKGREDDLKYLANMSVLADSWRNRARQML</sequence>
<dbReference type="GO" id="GO:0030151">
    <property type="term" value="F:molybdenum ion binding"/>
    <property type="evidence" value="ECO:0007669"/>
    <property type="project" value="InterPro"/>
</dbReference>
<evidence type="ECO:0000313" key="3">
    <source>
        <dbReference type="Proteomes" id="UP000501600"/>
    </source>
</evidence>